<protein>
    <submittedName>
        <fullName evidence="3">Uncharacterized protein</fullName>
    </submittedName>
</protein>
<keyword evidence="2" id="KW-0732">Signal</keyword>
<name>A0AA38UHX2_9AGAR</name>
<evidence type="ECO:0000313" key="4">
    <source>
        <dbReference type="Proteomes" id="UP001163846"/>
    </source>
</evidence>
<organism evidence="3 4">
    <name type="scientific">Lentinula raphanica</name>
    <dbReference type="NCBI Taxonomy" id="153919"/>
    <lineage>
        <taxon>Eukaryota</taxon>
        <taxon>Fungi</taxon>
        <taxon>Dikarya</taxon>
        <taxon>Basidiomycota</taxon>
        <taxon>Agaricomycotina</taxon>
        <taxon>Agaricomycetes</taxon>
        <taxon>Agaricomycetidae</taxon>
        <taxon>Agaricales</taxon>
        <taxon>Marasmiineae</taxon>
        <taxon>Omphalotaceae</taxon>
        <taxon>Lentinula</taxon>
    </lineage>
</organism>
<gene>
    <name evidence="3" type="ORF">F5878DRAFT_641575</name>
</gene>
<keyword evidence="4" id="KW-1185">Reference proteome</keyword>
<dbReference type="EMBL" id="MU806156">
    <property type="protein sequence ID" value="KAJ3838922.1"/>
    <property type="molecule type" value="Genomic_DNA"/>
</dbReference>
<accession>A0AA38UHX2</accession>
<reference evidence="3" key="1">
    <citation type="submission" date="2022-08" db="EMBL/GenBank/DDBJ databases">
        <authorList>
            <consortium name="DOE Joint Genome Institute"/>
            <person name="Min B."/>
            <person name="Riley R."/>
            <person name="Sierra-Patev S."/>
            <person name="Naranjo-Ortiz M."/>
            <person name="Looney B."/>
            <person name="Konkel Z."/>
            <person name="Slot J.C."/>
            <person name="Sakamoto Y."/>
            <person name="Steenwyk J.L."/>
            <person name="Rokas A."/>
            <person name="Carro J."/>
            <person name="Camarero S."/>
            <person name="Ferreira P."/>
            <person name="Molpeceres G."/>
            <person name="Ruiz-Duenas F.J."/>
            <person name="Serrano A."/>
            <person name="Henrissat B."/>
            <person name="Drula E."/>
            <person name="Hughes K.W."/>
            <person name="Mata J.L."/>
            <person name="Ishikawa N.K."/>
            <person name="Vargas-Isla R."/>
            <person name="Ushijima S."/>
            <person name="Smith C.A."/>
            <person name="Ahrendt S."/>
            <person name="Andreopoulos W."/>
            <person name="He G."/>
            <person name="Labutti K."/>
            <person name="Lipzen A."/>
            <person name="Ng V."/>
            <person name="Sandor L."/>
            <person name="Barry K."/>
            <person name="Martinez A.T."/>
            <person name="Xiao Y."/>
            <person name="Gibbons J.G."/>
            <person name="Terashima K."/>
            <person name="Hibbett D.S."/>
            <person name="Grigoriev I.V."/>
        </authorList>
    </citation>
    <scope>NUCLEOTIDE SEQUENCE</scope>
    <source>
        <strain evidence="3">TFB9207</strain>
    </source>
</reference>
<evidence type="ECO:0000256" key="1">
    <source>
        <dbReference type="SAM" id="MobiDB-lite"/>
    </source>
</evidence>
<evidence type="ECO:0000256" key="2">
    <source>
        <dbReference type="SAM" id="SignalP"/>
    </source>
</evidence>
<feature type="compositionally biased region" description="Low complexity" evidence="1">
    <location>
        <begin position="102"/>
        <end position="118"/>
    </location>
</feature>
<comment type="caution">
    <text evidence="3">The sequence shown here is derived from an EMBL/GenBank/DDBJ whole genome shotgun (WGS) entry which is preliminary data.</text>
</comment>
<dbReference type="AlphaFoldDB" id="A0AA38UHX2"/>
<feature type="signal peptide" evidence="2">
    <location>
        <begin position="1"/>
        <end position="18"/>
    </location>
</feature>
<feature type="compositionally biased region" description="Polar residues" evidence="1">
    <location>
        <begin position="261"/>
        <end position="270"/>
    </location>
</feature>
<proteinExistence type="predicted"/>
<feature type="region of interest" description="Disordered" evidence="1">
    <location>
        <begin position="261"/>
        <end position="297"/>
    </location>
</feature>
<feature type="compositionally biased region" description="Polar residues" evidence="1">
    <location>
        <begin position="74"/>
        <end position="86"/>
    </location>
</feature>
<sequence>MNLYRLLLFVTLAVRVSSANLEDSDTVNVVSKKLEYRHDGHHRSTLSARVNGDPNPSHGDRPSNDIELPPYPSANRTPSRPNSPVTHPSPVHLPNGQGLRGSQSSYPSESLPPSYEDSALPAPAAVHHNSPPAAEGHHVVPMSTGERLRPPSSLPPPYSPGRSSYVNAVSQTDTNHPSPLDHDQEEAGPHAQNSGLAPPSPEVSKDSKLRRCARVVGECKWVIIGLACMYGFVGGMIALSKYAEKHPCEFGGPPSWSNISCPGNTTSNTTLRRRGVSSGGKKEKGEEQEQCPVEPTEESCDCNTATEVIAADGKMHQLGGNAKHTKRDVLKSVYRPRL</sequence>
<dbReference type="Proteomes" id="UP001163846">
    <property type="component" value="Unassembled WGS sequence"/>
</dbReference>
<feature type="chain" id="PRO_5041329132" evidence="2">
    <location>
        <begin position="19"/>
        <end position="338"/>
    </location>
</feature>
<feature type="compositionally biased region" description="Polar residues" evidence="1">
    <location>
        <begin position="166"/>
        <end position="177"/>
    </location>
</feature>
<feature type="region of interest" description="Disordered" evidence="1">
    <location>
        <begin position="38"/>
        <end position="208"/>
    </location>
</feature>
<feature type="compositionally biased region" description="Basic and acidic residues" evidence="1">
    <location>
        <begin position="179"/>
        <end position="188"/>
    </location>
</feature>
<evidence type="ECO:0000313" key="3">
    <source>
        <dbReference type="EMBL" id="KAJ3838922.1"/>
    </source>
</evidence>